<evidence type="ECO:0000256" key="1">
    <source>
        <dbReference type="SAM" id="Phobius"/>
    </source>
</evidence>
<accession>A0A4R3YYK1</accession>
<keyword evidence="1" id="KW-1133">Transmembrane helix</keyword>
<reference evidence="2 3" key="1">
    <citation type="submission" date="2019-03" db="EMBL/GenBank/DDBJ databases">
        <title>Above-ground endophytic microbial communities from plants in different locations in the United States.</title>
        <authorList>
            <person name="Frank C."/>
        </authorList>
    </citation>
    <scope>NUCLEOTIDE SEQUENCE [LARGE SCALE GENOMIC DNA]</scope>
    <source>
        <strain evidence="2 3">LP_13_YM</strain>
    </source>
</reference>
<dbReference type="AlphaFoldDB" id="A0A4R3YYK1"/>
<feature type="transmembrane region" description="Helical" evidence="1">
    <location>
        <begin position="62"/>
        <end position="79"/>
    </location>
</feature>
<keyword evidence="1" id="KW-0472">Membrane</keyword>
<feature type="transmembrane region" description="Helical" evidence="1">
    <location>
        <begin position="125"/>
        <end position="145"/>
    </location>
</feature>
<dbReference type="RefSeq" id="WP_132141676.1">
    <property type="nucleotide sequence ID" value="NZ_SMCS01000001.1"/>
</dbReference>
<keyword evidence="3" id="KW-1185">Reference proteome</keyword>
<name>A0A4R3YYK1_9GAMM</name>
<feature type="transmembrane region" description="Helical" evidence="1">
    <location>
        <begin position="91"/>
        <end position="113"/>
    </location>
</feature>
<proteinExistence type="predicted"/>
<evidence type="ECO:0000313" key="2">
    <source>
        <dbReference type="EMBL" id="TCV97632.1"/>
    </source>
</evidence>
<sequence length="148" mass="16521">MRNAPSTRPSEIDPPKVGLWAPGVYKITAIAIFLMGATLHPLNVVIGPDRFLAEVFSPGVDGIFALMMIVGAVTGWMSLKHLTSHGFIRVFYWIALLMITVSIPIHVRSVILWSTAWVHAFPKHMSHVEAPMFLVFAYGVTQFRFTRS</sequence>
<keyword evidence="1" id="KW-0812">Transmembrane</keyword>
<protein>
    <submittedName>
        <fullName evidence="2">Uncharacterized protein</fullName>
    </submittedName>
</protein>
<dbReference type="EMBL" id="SMCS01000001">
    <property type="protein sequence ID" value="TCV97632.1"/>
    <property type="molecule type" value="Genomic_DNA"/>
</dbReference>
<organism evidence="2 3">
    <name type="scientific">Luteibacter rhizovicinus</name>
    <dbReference type="NCBI Taxonomy" id="242606"/>
    <lineage>
        <taxon>Bacteria</taxon>
        <taxon>Pseudomonadati</taxon>
        <taxon>Pseudomonadota</taxon>
        <taxon>Gammaproteobacteria</taxon>
        <taxon>Lysobacterales</taxon>
        <taxon>Rhodanobacteraceae</taxon>
        <taxon>Luteibacter</taxon>
    </lineage>
</organism>
<evidence type="ECO:0000313" key="3">
    <source>
        <dbReference type="Proteomes" id="UP000295645"/>
    </source>
</evidence>
<gene>
    <name evidence="2" type="ORF">EC912_101649</name>
</gene>
<dbReference type="Proteomes" id="UP000295645">
    <property type="component" value="Unassembled WGS sequence"/>
</dbReference>
<feature type="transmembrane region" description="Helical" evidence="1">
    <location>
        <begin position="20"/>
        <end position="42"/>
    </location>
</feature>
<comment type="caution">
    <text evidence="2">The sequence shown here is derived from an EMBL/GenBank/DDBJ whole genome shotgun (WGS) entry which is preliminary data.</text>
</comment>